<reference evidence="2 3" key="1">
    <citation type="journal article" date="2014" name="Am. J. Bot.">
        <title>Genome assembly and annotation for red clover (Trifolium pratense; Fabaceae).</title>
        <authorList>
            <person name="Istvanek J."/>
            <person name="Jaros M."/>
            <person name="Krenek A."/>
            <person name="Repkova J."/>
        </authorList>
    </citation>
    <scope>NUCLEOTIDE SEQUENCE [LARGE SCALE GENOMIC DNA]</scope>
    <source>
        <strain evidence="3">cv. Tatra</strain>
        <tissue evidence="2">Young leaves</tissue>
    </source>
</reference>
<dbReference type="AlphaFoldDB" id="A0A2K3K1F3"/>
<dbReference type="Proteomes" id="UP000236291">
    <property type="component" value="Unassembled WGS sequence"/>
</dbReference>
<proteinExistence type="predicted"/>
<protein>
    <submittedName>
        <fullName evidence="2">Uncharacterized protein</fullName>
    </submittedName>
</protein>
<gene>
    <name evidence="2" type="ORF">L195_g060003</name>
</gene>
<evidence type="ECO:0000313" key="2">
    <source>
        <dbReference type="EMBL" id="PNX60070.1"/>
    </source>
</evidence>
<evidence type="ECO:0000256" key="1">
    <source>
        <dbReference type="SAM" id="MobiDB-lite"/>
    </source>
</evidence>
<name>A0A2K3K1F3_TRIPR</name>
<dbReference type="EMBL" id="ASHM01134883">
    <property type="protein sequence ID" value="PNX60070.1"/>
    <property type="molecule type" value="Genomic_DNA"/>
</dbReference>
<feature type="region of interest" description="Disordered" evidence="1">
    <location>
        <begin position="78"/>
        <end position="114"/>
    </location>
</feature>
<reference evidence="2 3" key="2">
    <citation type="journal article" date="2017" name="Front. Plant Sci.">
        <title>Gene Classification and Mining of Molecular Markers Useful in Red Clover (Trifolium pratense) Breeding.</title>
        <authorList>
            <person name="Istvanek J."/>
            <person name="Dluhosova J."/>
            <person name="Dluhos P."/>
            <person name="Patkova L."/>
            <person name="Nedelnik J."/>
            <person name="Repkova J."/>
        </authorList>
    </citation>
    <scope>NUCLEOTIDE SEQUENCE [LARGE SCALE GENOMIC DNA]</scope>
    <source>
        <strain evidence="3">cv. Tatra</strain>
        <tissue evidence="2">Young leaves</tissue>
    </source>
</reference>
<organism evidence="2 3">
    <name type="scientific">Trifolium pratense</name>
    <name type="common">Red clover</name>
    <dbReference type="NCBI Taxonomy" id="57577"/>
    <lineage>
        <taxon>Eukaryota</taxon>
        <taxon>Viridiplantae</taxon>
        <taxon>Streptophyta</taxon>
        <taxon>Embryophyta</taxon>
        <taxon>Tracheophyta</taxon>
        <taxon>Spermatophyta</taxon>
        <taxon>Magnoliopsida</taxon>
        <taxon>eudicotyledons</taxon>
        <taxon>Gunneridae</taxon>
        <taxon>Pentapetalae</taxon>
        <taxon>rosids</taxon>
        <taxon>fabids</taxon>
        <taxon>Fabales</taxon>
        <taxon>Fabaceae</taxon>
        <taxon>Papilionoideae</taxon>
        <taxon>50 kb inversion clade</taxon>
        <taxon>NPAAA clade</taxon>
        <taxon>Hologalegina</taxon>
        <taxon>IRL clade</taxon>
        <taxon>Trifolieae</taxon>
        <taxon>Trifolium</taxon>
    </lineage>
</organism>
<comment type="caution">
    <text evidence="2">The sequence shown here is derived from an EMBL/GenBank/DDBJ whole genome shotgun (WGS) entry which is preliminary data.</text>
</comment>
<evidence type="ECO:0000313" key="3">
    <source>
        <dbReference type="Proteomes" id="UP000236291"/>
    </source>
</evidence>
<sequence>MILQNHHSGSLRQVHYVPYPSTTRDKRGWCAAITSKPRGLIEKTEIDEREDEPYQEDEMSNVDDVIAVETFNQLCVQEEAEEVPSDGDVDEEDVKANGDDEGSDDEDVSDWDDN</sequence>
<accession>A0A2K3K1F3</accession>